<organism evidence="1 2">
    <name type="scientific">Flammeovirga agarivorans</name>
    <dbReference type="NCBI Taxonomy" id="2726742"/>
    <lineage>
        <taxon>Bacteria</taxon>
        <taxon>Pseudomonadati</taxon>
        <taxon>Bacteroidota</taxon>
        <taxon>Cytophagia</taxon>
        <taxon>Cytophagales</taxon>
        <taxon>Flammeovirgaceae</taxon>
        <taxon>Flammeovirga</taxon>
    </lineage>
</organism>
<keyword evidence="2" id="KW-1185">Reference proteome</keyword>
<comment type="caution">
    <text evidence="1">The sequence shown here is derived from an EMBL/GenBank/DDBJ whole genome shotgun (WGS) entry which is preliminary data.</text>
</comment>
<dbReference type="RefSeq" id="WP_168883761.1">
    <property type="nucleotide sequence ID" value="NZ_JABAIL010000005.1"/>
</dbReference>
<accession>A0A7X8SMV5</accession>
<dbReference type="EMBL" id="JABAIL010000005">
    <property type="protein sequence ID" value="NLR93052.1"/>
    <property type="molecule type" value="Genomic_DNA"/>
</dbReference>
<evidence type="ECO:0000313" key="2">
    <source>
        <dbReference type="Proteomes" id="UP000585050"/>
    </source>
</evidence>
<gene>
    <name evidence="1" type="ORF">HGP29_17700</name>
</gene>
<dbReference type="Proteomes" id="UP000585050">
    <property type="component" value="Unassembled WGS sequence"/>
</dbReference>
<sequence>MNYKFQISIIIIVLLSFFAILTVSADDNIRKATEELQNAKSLISTDMKYSHMSERLSAISQVQQRINLAQHHLENASPDTETGNNVADVNNILDDIQLSLKQEALEGESELTKQKLEKALQLLSDNQ</sequence>
<protein>
    <submittedName>
        <fullName evidence="1">Uncharacterized protein</fullName>
    </submittedName>
</protein>
<name>A0A7X8SMV5_9BACT</name>
<dbReference type="AlphaFoldDB" id="A0A7X8SMV5"/>
<reference evidence="1 2" key="1">
    <citation type="submission" date="2020-04" db="EMBL/GenBank/DDBJ databases">
        <title>Flammeovirga sp. SR4, a novel species isolated from seawater.</title>
        <authorList>
            <person name="Wang X."/>
        </authorList>
    </citation>
    <scope>NUCLEOTIDE SEQUENCE [LARGE SCALE GENOMIC DNA]</scope>
    <source>
        <strain evidence="1 2">SR4</strain>
    </source>
</reference>
<evidence type="ECO:0000313" key="1">
    <source>
        <dbReference type="EMBL" id="NLR93052.1"/>
    </source>
</evidence>
<proteinExistence type="predicted"/>